<evidence type="ECO:0000313" key="2">
    <source>
        <dbReference type="EMBL" id="CEI68159.1"/>
    </source>
</evidence>
<dbReference type="STRING" id="56646.A0A2L2TDW3"/>
<dbReference type="PANTHER" id="PTHR46224:SF64">
    <property type="entry name" value="IQ MOTIF AND ANKYRIN REPEAT DOMAIN-CONTAINING PROTEIN 1"/>
    <property type="match status" value="1"/>
</dbReference>
<sequence length="168" mass="18581">MKLHSYVSSPQNGADPDLAPEYVSPPLFHAIMVHSLQMVKILVKYRATIDKREIPLNAGRSRTPMHIAVDWKKTEIVQYLLEQGADPNACHSDGIPAIGAAADSGDPKLIQLLVDKGSHVNVTYLNKETAPLHEAVPFPETLRLLLQHVADITKFNSTSQTPWTLPFL</sequence>
<dbReference type="AlphaFoldDB" id="A0A2L2TDW3"/>
<dbReference type="PROSITE" id="PS50088">
    <property type="entry name" value="ANK_REPEAT"/>
    <property type="match status" value="1"/>
</dbReference>
<dbReference type="InterPro" id="IPR036770">
    <property type="entry name" value="Ankyrin_rpt-contain_sf"/>
</dbReference>
<keyword evidence="1" id="KW-0040">ANK repeat</keyword>
<reference evidence="3" key="1">
    <citation type="submission" date="2014-10" db="EMBL/GenBank/DDBJ databases">
        <authorList>
            <person name="King R."/>
        </authorList>
    </citation>
    <scope>NUCLEOTIDE SEQUENCE [LARGE SCALE GENOMIC DNA]</scope>
    <source>
        <strain evidence="3">A3/5</strain>
    </source>
</reference>
<dbReference type="InterPro" id="IPR051616">
    <property type="entry name" value="Cul2-RING_E3_ligase_SR"/>
</dbReference>
<organism evidence="2 3">
    <name type="scientific">Fusarium venenatum</name>
    <dbReference type="NCBI Taxonomy" id="56646"/>
    <lineage>
        <taxon>Eukaryota</taxon>
        <taxon>Fungi</taxon>
        <taxon>Dikarya</taxon>
        <taxon>Ascomycota</taxon>
        <taxon>Pezizomycotina</taxon>
        <taxon>Sordariomycetes</taxon>
        <taxon>Hypocreomycetidae</taxon>
        <taxon>Hypocreales</taxon>
        <taxon>Nectriaceae</taxon>
        <taxon>Fusarium</taxon>
    </lineage>
</organism>
<dbReference type="EMBL" id="LN649231">
    <property type="protein sequence ID" value="CEI68159.1"/>
    <property type="molecule type" value="Genomic_DNA"/>
</dbReference>
<evidence type="ECO:0000313" key="3">
    <source>
        <dbReference type="Proteomes" id="UP000245910"/>
    </source>
</evidence>
<proteinExistence type="predicted"/>
<protein>
    <submittedName>
        <fullName evidence="2">Uncharacterized protein</fullName>
    </submittedName>
</protein>
<dbReference type="InterPro" id="IPR002110">
    <property type="entry name" value="Ankyrin_rpt"/>
</dbReference>
<name>A0A2L2TDW3_9HYPO</name>
<dbReference type="SUPFAM" id="SSF48403">
    <property type="entry name" value="Ankyrin repeat"/>
    <property type="match status" value="1"/>
</dbReference>
<dbReference type="SMART" id="SM00248">
    <property type="entry name" value="ANK"/>
    <property type="match status" value="4"/>
</dbReference>
<dbReference type="PANTHER" id="PTHR46224">
    <property type="entry name" value="ANKYRIN REPEAT FAMILY PROTEIN"/>
    <property type="match status" value="1"/>
</dbReference>
<dbReference type="Proteomes" id="UP000245910">
    <property type="component" value="Chromosome III"/>
</dbReference>
<dbReference type="Gene3D" id="1.25.40.20">
    <property type="entry name" value="Ankyrin repeat-containing domain"/>
    <property type="match status" value="1"/>
</dbReference>
<feature type="repeat" description="ANK" evidence="1">
    <location>
        <begin position="60"/>
        <end position="92"/>
    </location>
</feature>
<keyword evidence="3" id="KW-1185">Reference proteome</keyword>
<accession>A0A2L2TDW3</accession>
<dbReference type="PROSITE" id="PS50297">
    <property type="entry name" value="ANK_REP_REGION"/>
    <property type="match status" value="1"/>
</dbReference>
<evidence type="ECO:0000256" key="1">
    <source>
        <dbReference type="PROSITE-ProRule" id="PRU00023"/>
    </source>
</evidence>
<dbReference type="Pfam" id="PF12796">
    <property type="entry name" value="Ank_2"/>
    <property type="match status" value="1"/>
</dbReference>